<accession>S8F3R5</accession>
<dbReference type="HOGENOM" id="CLU_2306182_0_0_1"/>
<evidence type="ECO:0000313" key="1">
    <source>
        <dbReference type="EMBL" id="EPS93589.1"/>
    </source>
</evidence>
<dbReference type="AlphaFoldDB" id="S8F3R5"/>
<sequence>MGGPAAVGVACDPPPSTEVQLVRFRTIRLIKPNPYEACAVMQVRAKFEGIGQRYLLLGEGGQWKKALPTRKETGDSLKRPAIPWNTDARLTLFARESPLV</sequence>
<evidence type="ECO:0000313" key="2">
    <source>
        <dbReference type="Proteomes" id="UP000015241"/>
    </source>
</evidence>
<keyword evidence="2" id="KW-1185">Reference proteome</keyword>
<dbReference type="EMBL" id="KE504266">
    <property type="protein sequence ID" value="EPS93589.1"/>
    <property type="molecule type" value="Genomic_DNA"/>
</dbReference>
<name>S8F3R5_FOMSC</name>
<organism evidence="1 2">
    <name type="scientific">Fomitopsis schrenkii</name>
    <name type="common">Brown rot fungus</name>
    <dbReference type="NCBI Taxonomy" id="2126942"/>
    <lineage>
        <taxon>Eukaryota</taxon>
        <taxon>Fungi</taxon>
        <taxon>Dikarya</taxon>
        <taxon>Basidiomycota</taxon>
        <taxon>Agaricomycotina</taxon>
        <taxon>Agaricomycetes</taxon>
        <taxon>Polyporales</taxon>
        <taxon>Fomitopsis</taxon>
    </lineage>
</organism>
<gene>
    <name evidence="1" type="ORF">FOMPIDRAFT_1055826</name>
</gene>
<reference evidence="1 2" key="1">
    <citation type="journal article" date="2012" name="Science">
        <title>The Paleozoic origin of enzymatic lignin decomposition reconstructed from 31 fungal genomes.</title>
        <authorList>
            <person name="Floudas D."/>
            <person name="Binder M."/>
            <person name="Riley R."/>
            <person name="Barry K."/>
            <person name="Blanchette R.A."/>
            <person name="Henrissat B."/>
            <person name="Martinez A.T."/>
            <person name="Otillar R."/>
            <person name="Spatafora J.W."/>
            <person name="Yadav J.S."/>
            <person name="Aerts A."/>
            <person name="Benoit I."/>
            <person name="Boyd A."/>
            <person name="Carlson A."/>
            <person name="Copeland A."/>
            <person name="Coutinho P.M."/>
            <person name="de Vries R.P."/>
            <person name="Ferreira P."/>
            <person name="Findley K."/>
            <person name="Foster B."/>
            <person name="Gaskell J."/>
            <person name="Glotzer D."/>
            <person name="Gorecki P."/>
            <person name="Heitman J."/>
            <person name="Hesse C."/>
            <person name="Hori C."/>
            <person name="Igarashi K."/>
            <person name="Jurgens J.A."/>
            <person name="Kallen N."/>
            <person name="Kersten P."/>
            <person name="Kohler A."/>
            <person name="Kuees U."/>
            <person name="Kumar T.K.A."/>
            <person name="Kuo A."/>
            <person name="LaButti K."/>
            <person name="Larrondo L.F."/>
            <person name="Lindquist E."/>
            <person name="Ling A."/>
            <person name="Lombard V."/>
            <person name="Lucas S."/>
            <person name="Lundell T."/>
            <person name="Martin R."/>
            <person name="McLaughlin D.J."/>
            <person name="Morgenstern I."/>
            <person name="Morin E."/>
            <person name="Murat C."/>
            <person name="Nagy L.G."/>
            <person name="Nolan M."/>
            <person name="Ohm R.A."/>
            <person name="Patyshakuliyeva A."/>
            <person name="Rokas A."/>
            <person name="Ruiz-Duenas F.J."/>
            <person name="Sabat G."/>
            <person name="Salamov A."/>
            <person name="Samejima M."/>
            <person name="Schmutz J."/>
            <person name="Slot J.C."/>
            <person name="St John F."/>
            <person name="Stenlid J."/>
            <person name="Sun H."/>
            <person name="Sun S."/>
            <person name="Syed K."/>
            <person name="Tsang A."/>
            <person name="Wiebenga A."/>
            <person name="Young D."/>
            <person name="Pisabarro A."/>
            <person name="Eastwood D.C."/>
            <person name="Martin F."/>
            <person name="Cullen D."/>
            <person name="Grigoriev I.V."/>
            <person name="Hibbett D.S."/>
        </authorList>
    </citation>
    <scope>NUCLEOTIDE SEQUENCE</scope>
    <source>
        <strain evidence="2">FP-58527</strain>
    </source>
</reference>
<protein>
    <submittedName>
        <fullName evidence="1">Uncharacterized protein</fullName>
    </submittedName>
</protein>
<dbReference type="InParanoid" id="S8F3R5"/>
<dbReference type="Proteomes" id="UP000015241">
    <property type="component" value="Unassembled WGS sequence"/>
</dbReference>
<proteinExistence type="predicted"/>